<organism evidence="2 3">
    <name type="scientific">Carnegiea gigantea</name>
    <dbReference type="NCBI Taxonomy" id="171969"/>
    <lineage>
        <taxon>Eukaryota</taxon>
        <taxon>Viridiplantae</taxon>
        <taxon>Streptophyta</taxon>
        <taxon>Embryophyta</taxon>
        <taxon>Tracheophyta</taxon>
        <taxon>Spermatophyta</taxon>
        <taxon>Magnoliopsida</taxon>
        <taxon>eudicotyledons</taxon>
        <taxon>Gunneridae</taxon>
        <taxon>Pentapetalae</taxon>
        <taxon>Caryophyllales</taxon>
        <taxon>Cactineae</taxon>
        <taxon>Cactaceae</taxon>
        <taxon>Cactoideae</taxon>
        <taxon>Echinocereeae</taxon>
        <taxon>Carnegiea</taxon>
    </lineage>
</organism>
<comment type="caution">
    <text evidence="2">The sequence shown here is derived from an EMBL/GenBank/DDBJ whole genome shotgun (WGS) entry which is preliminary data.</text>
</comment>
<name>A0A9Q1KM78_9CARY</name>
<feature type="compositionally biased region" description="Basic and acidic residues" evidence="1">
    <location>
        <begin position="167"/>
        <end position="178"/>
    </location>
</feature>
<accession>A0A9Q1KM78</accession>
<keyword evidence="3" id="KW-1185">Reference proteome</keyword>
<evidence type="ECO:0000313" key="3">
    <source>
        <dbReference type="Proteomes" id="UP001153076"/>
    </source>
</evidence>
<sequence>MITHGSSDAMGNPAEHASLIKEAYWEKGKNRLKDMVSKVSKKKPTDRKGGDTVTAAKLFSKTHTKPKDKTFADDRSKATWVCIKPIHLPFFEEDNSLFLEAVGGWSEKGTVYGLGNSVSLFYEKPTNNATANKPSYTPSVIAQLQTKLDSMKTELNSIKNKIQQQRTSREEQQRKMAE</sequence>
<dbReference type="Proteomes" id="UP001153076">
    <property type="component" value="Unassembled WGS sequence"/>
</dbReference>
<dbReference type="AlphaFoldDB" id="A0A9Q1KM78"/>
<feature type="region of interest" description="Disordered" evidence="1">
    <location>
        <begin position="157"/>
        <end position="178"/>
    </location>
</feature>
<gene>
    <name evidence="2" type="ORF">Cgig2_001291</name>
</gene>
<evidence type="ECO:0000313" key="2">
    <source>
        <dbReference type="EMBL" id="KAJ8445973.1"/>
    </source>
</evidence>
<evidence type="ECO:0000256" key="1">
    <source>
        <dbReference type="SAM" id="MobiDB-lite"/>
    </source>
</evidence>
<protein>
    <submittedName>
        <fullName evidence="2">Uncharacterized protein</fullName>
    </submittedName>
</protein>
<proteinExistence type="predicted"/>
<reference evidence="2" key="1">
    <citation type="submission" date="2022-04" db="EMBL/GenBank/DDBJ databases">
        <title>Carnegiea gigantea Genome sequencing and assembly v2.</title>
        <authorList>
            <person name="Copetti D."/>
            <person name="Sanderson M.J."/>
            <person name="Burquez A."/>
            <person name="Wojciechowski M.F."/>
        </authorList>
    </citation>
    <scope>NUCLEOTIDE SEQUENCE</scope>
    <source>
        <strain evidence="2">SGP5-SGP5p</strain>
        <tissue evidence="2">Aerial part</tissue>
    </source>
</reference>
<dbReference type="EMBL" id="JAKOGI010000066">
    <property type="protein sequence ID" value="KAJ8445973.1"/>
    <property type="molecule type" value="Genomic_DNA"/>
</dbReference>